<dbReference type="Proteomes" id="UP001055811">
    <property type="component" value="Linkage Group LG05"/>
</dbReference>
<evidence type="ECO:0000313" key="2">
    <source>
        <dbReference type="Proteomes" id="UP001055811"/>
    </source>
</evidence>
<dbReference type="EMBL" id="CM042013">
    <property type="protein sequence ID" value="KAI3736595.1"/>
    <property type="molecule type" value="Genomic_DNA"/>
</dbReference>
<organism evidence="1 2">
    <name type="scientific">Cichorium intybus</name>
    <name type="common">Chicory</name>
    <dbReference type="NCBI Taxonomy" id="13427"/>
    <lineage>
        <taxon>Eukaryota</taxon>
        <taxon>Viridiplantae</taxon>
        <taxon>Streptophyta</taxon>
        <taxon>Embryophyta</taxon>
        <taxon>Tracheophyta</taxon>
        <taxon>Spermatophyta</taxon>
        <taxon>Magnoliopsida</taxon>
        <taxon>eudicotyledons</taxon>
        <taxon>Gunneridae</taxon>
        <taxon>Pentapetalae</taxon>
        <taxon>asterids</taxon>
        <taxon>campanulids</taxon>
        <taxon>Asterales</taxon>
        <taxon>Asteraceae</taxon>
        <taxon>Cichorioideae</taxon>
        <taxon>Cichorieae</taxon>
        <taxon>Cichoriinae</taxon>
        <taxon>Cichorium</taxon>
    </lineage>
</organism>
<name>A0ACB9CQU4_CICIN</name>
<reference evidence="2" key="1">
    <citation type="journal article" date="2022" name="Mol. Ecol. Resour.">
        <title>The genomes of chicory, endive, great burdock and yacon provide insights into Asteraceae palaeo-polyploidization history and plant inulin production.</title>
        <authorList>
            <person name="Fan W."/>
            <person name="Wang S."/>
            <person name="Wang H."/>
            <person name="Wang A."/>
            <person name="Jiang F."/>
            <person name="Liu H."/>
            <person name="Zhao H."/>
            <person name="Xu D."/>
            <person name="Zhang Y."/>
        </authorList>
    </citation>
    <scope>NUCLEOTIDE SEQUENCE [LARGE SCALE GENOMIC DNA]</scope>
    <source>
        <strain evidence="2">cv. Punajuju</strain>
    </source>
</reference>
<keyword evidence="2" id="KW-1185">Reference proteome</keyword>
<comment type="caution">
    <text evidence="1">The sequence shown here is derived from an EMBL/GenBank/DDBJ whole genome shotgun (WGS) entry which is preliminary data.</text>
</comment>
<accession>A0ACB9CQU4</accession>
<protein>
    <submittedName>
        <fullName evidence="1">Uncharacterized protein</fullName>
    </submittedName>
</protein>
<sequence length="301" mass="33614">MTTTVNYPFGGGVLSPATGVVLNNEMGDFSVPTEISADSLPPAPTNFIRPNKRPLSSMIPVIVVKGYQLAGAIGGCGGMYIIPAVIEVFLNHFVLGMEPLDAVQSPRVYRKVSNLLGKHPHQKCEMNDRNVKRIHFGWAVEREDTNKKQKKGDTTTTSFKDTSSPPFSWQSMIDNLRSAHQELTVIIDLINTVEKNDYHLGKYFKQSAKALEKQVAKEARFYVALIRTSWPNVHTYQHTYTVRTRNAKKMLVPELKIRWSTIGVEHDNNGMLALNLPDGHEVVAMNEQGAVTAVDNLNKRI</sequence>
<reference evidence="1 2" key="2">
    <citation type="journal article" date="2022" name="Mol. Ecol. Resour.">
        <title>The genomes of chicory, endive, great burdock and yacon provide insights into Asteraceae paleo-polyploidization history and plant inulin production.</title>
        <authorList>
            <person name="Fan W."/>
            <person name="Wang S."/>
            <person name="Wang H."/>
            <person name="Wang A."/>
            <person name="Jiang F."/>
            <person name="Liu H."/>
            <person name="Zhao H."/>
            <person name="Xu D."/>
            <person name="Zhang Y."/>
        </authorList>
    </citation>
    <scope>NUCLEOTIDE SEQUENCE [LARGE SCALE GENOMIC DNA]</scope>
    <source>
        <strain evidence="2">cv. Punajuju</strain>
        <tissue evidence="1">Leaves</tissue>
    </source>
</reference>
<proteinExistence type="predicted"/>
<gene>
    <name evidence="1" type="ORF">L2E82_26478</name>
</gene>
<evidence type="ECO:0000313" key="1">
    <source>
        <dbReference type="EMBL" id="KAI3736595.1"/>
    </source>
</evidence>